<evidence type="ECO:0000256" key="2">
    <source>
        <dbReference type="ARBA" id="ARBA00023125"/>
    </source>
</evidence>
<evidence type="ECO:0000256" key="3">
    <source>
        <dbReference type="ARBA" id="ARBA00023163"/>
    </source>
</evidence>
<dbReference type="InterPro" id="IPR036390">
    <property type="entry name" value="WH_DNA-bd_sf"/>
</dbReference>
<dbReference type="RefSeq" id="WP_002218767.1">
    <property type="nucleotide sequence ID" value="NZ_AP024489.1"/>
</dbReference>
<dbReference type="GO" id="GO:0003677">
    <property type="term" value="F:DNA binding"/>
    <property type="evidence" value="ECO:0007669"/>
    <property type="project" value="UniProtKB-KW"/>
</dbReference>
<accession>A0AB37K555</accession>
<dbReference type="SUPFAM" id="SSF46785">
    <property type="entry name" value="Winged helix' DNA-binding domain"/>
    <property type="match status" value="1"/>
</dbReference>
<dbReference type="PROSITE" id="PS50987">
    <property type="entry name" value="HTH_ARSR_2"/>
    <property type="match status" value="1"/>
</dbReference>
<dbReference type="InterPro" id="IPR051081">
    <property type="entry name" value="HTH_MetalResp_TranReg"/>
</dbReference>
<dbReference type="CDD" id="cd00090">
    <property type="entry name" value="HTH_ARSR"/>
    <property type="match status" value="1"/>
</dbReference>
<dbReference type="Proteomes" id="UP000260504">
    <property type="component" value="Unassembled WGS sequence"/>
</dbReference>
<dbReference type="Pfam" id="PF01022">
    <property type="entry name" value="HTH_5"/>
    <property type="match status" value="1"/>
</dbReference>
<name>A0AB37K555_NEIME</name>
<keyword evidence="3" id="KW-0804">Transcription</keyword>
<gene>
    <name evidence="5" type="ORF">CIJ84_11945</name>
</gene>
<keyword evidence="1" id="KW-0805">Transcription regulation</keyword>
<dbReference type="AlphaFoldDB" id="A0AB37K555"/>
<dbReference type="Gene3D" id="1.10.10.10">
    <property type="entry name" value="Winged helix-like DNA-binding domain superfamily/Winged helix DNA-binding domain"/>
    <property type="match status" value="1"/>
</dbReference>
<feature type="domain" description="HTH arsR-type" evidence="4">
    <location>
        <begin position="1"/>
        <end position="92"/>
    </location>
</feature>
<keyword evidence="2" id="KW-0238">DNA-binding</keyword>
<dbReference type="InterPro" id="IPR001845">
    <property type="entry name" value="HTH_ArsR_DNA-bd_dom"/>
</dbReference>
<dbReference type="GO" id="GO:0003700">
    <property type="term" value="F:DNA-binding transcription factor activity"/>
    <property type="evidence" value="ECO:0007669"/>
    <property type="project" value="InterPro"/>
</dbReference>
<dbReference type="PANTHER" id="PTHR33154">
    <property type="entry name" value="TRANSCRIPTIONAL REGULATOR, ARSR FAMILY"/>
    <property type="match status" value="1"/>
</dbReference>
<dbReference type="SMART" id="SM00418">
    <property type="entry name" value="HTH_ARSR"/>
    <property type="match status" value="1"/>
</dbReference>
<dbReference type="InterPro" id="IPR011991">
    <property type="entry name" value="ArsR-like_HTH"/>
</dbReference>
<organism evidence="5 6">
    <name type="scientific">Neisseria meningitidis</name>
    <dbReference type="NCBI Taxonomy" id="487"/>
    <lineage>
        <taxon>Bacteria</taxon>
        <taxon>Pseudomonadati</taxon>
        <taxon>Pseudomonadota</taxon>
        <taxon>Betaproteobacteria</taxon>
        <taxon>Neisseriales</taxon>
        <taxon>Neisseriaceae</taxon>
        <taxon>Neisseria</taxon>
    </lineage>
</organism>
<dbReference type="PRINTS" id="PR00778">
    <property type="entry name" value="HTHARSR"/>
</dbReference>
<evidence type="ECO:0000256" key="1">
    <source>
        <dbReference type="ARBA" id="ARBA00023015"/>
    </source>
</evidence>
<evidence type="ECO:0000313" key="5">
    <source>
        <dbReference type="EMBL" id="RGB13459.1"/>
    </source>
</evidence>
<proteinExistence type="predicted"/>
<sequence length="95" mass="10831">MNTIPLHTILKLMAHPERMAILIQLLDSERNIAELAKSLSLPATAVSGHLNRLRAGGLVDFTRYHRIIEYRLISEDAATILRTIRDLENKRAVWC</sequence>
<reference evidence="5 6" key="1">
    <citation type="submission" date="2017-08" db="EMBL/GenBank/DDBJ databases">
        <title>Meningococcal Conjunctivitis and Endemic Carriage at a Military Recruit Training Center.</title>
        <authorList>
            <person name="Bobb A.J."/>
            <person name="Galac M.R."/>
            <person name="Snesrud E."/>
            <person name="Clagett C.D."/>
        </authorList>
    </citation>
    <scope>NUCLEOTIDE SEQUENCE [LARGE SCALE GENOMIC DNA]</scope>
    <source>
        <strain evidence="5 6">MRSN431200</strain>
    </source>
</reference>
<evidence type="ECO:0000259" key="4">
    <source>
        <dbReference type="PROSITE" id="PS50987"/>
    </source>
</evidence>
<evidence type="ECO:0000313" key="6">
    <source>
        <dbReference type="Proteomes" id="UP000260504"/>
    </source>
</evidence>
<dbReference type="EMBL" id="NVYQ01000185">
    <property type="protein sequence ID" value="RGB13459.1"/>
    <property type="molecule type" value="Genomic_DNA"/>
</dbReference>
<protein>
    <submittedName>
        <fullName evidence="5">ArsR family transcriptional regulator</fullName>
    </submittedName>
</protein>
<dbReference type="InterPro" id="IPR036388">
    <property type="entry name" value="WH-like_DNA-bd_sf"/>
</dbReference>
<comment type="caution">
    <text evidence="5">The sequence shown here is derived from an EMBL/GenBank/DDBJ whole genome shotgun (WGS) entry which is preliminary data.</text>
</comment>
<dbReference type="PANTHER" id="PTHR33154:SF28">
    <property type="entry name" value="HTH-TYPE TRANSCRIPTIONAL REGULATOR YGAV-RELATED"/>
    <property type="match status" value="1"/>
</dbReference>